<dbReference type="EMBL" id="CAJOBR010000076">
    <property type="protein sequence ID" value="CAF4460540.1"/>
    <property type="molecule type" value="Genomic_DNA"/>
</dbReference>
<protein>
    <submittedName>
        <fullName evidence="3">Uncharacterized protein</fullName>
    </submittedName>
</protein>
<dbReference type="Proteomes" id="UP000663872">
    <property type="component" value="Unassembled WGS sequence"/>
</dbReference>
<evidence type="ECO:0000313" key="3">
    <source>
        <dbReference type="EMBL" id="CAF4460540.1"/>
    </source>
</evidence>
<sequence length="123" mass="14528">MVYEDKKLELYSLHAHKYLIQQVMPHGALFSHSCFGDESFLGSLKRSRREQPTTTINNIFADEKIYDMSYLDPNVHRDYFVYFKNLYQIQFNAIIDNTFSLYCRFLRGIVKCSSLLYGRMGSN</sequence>
<dbReference type="EMBL" id="CAJNYT010005386">
    <property type="protein sequence ID" value="CAF3736965.1"/>
    <property type="molecule type" value="Genomic_DNA"/>
</dbReference>
<gene>
    <name evidence="1" type="ORF">FME351_LOCUS5094</name>
    <name evidence="2" type="ORF">GRG538_LOCUS30604</name>
    <name evidence="3" type="ORF">QYT958_LOCUS1389</name>
</gene>
<comment type="caution">
    <text evidence="3">The sequence shown here is derived from an EMBL/GenBank/DDBJ whole genome shotgun (WGS) entry which is preliminary data.</text>
</comment>
<reference evidence="3" key="1">
    <citation type="submission" date="2021-02" db="EMBL/GenBank/DDBJ databases">
        <authorList>
            <person name="Nowell W R."/>
        </authorList>
    </citation>
    <scope>NUCLEOTIDE SEQUENCE</scope>
</reference>
<organism evidence="3 4">
    <name type="scientific">Rotaria socialis</name>
    <dbReference type="NCBI Taxonomy" id="392032"/>
    <lineage>
        <taxon>Eukaryota</taxon>
        <taxon>Metazoa</taxon>
        <taxon>Spiralia</taxon>
        <taxon>Gnathifera</taxon>
        <taxon>Rotifera</taxon>
        <taxon>Eurotatoria</taxon>
        <taxon>Bdelloidea</taxon>
        <taxon>Philodinida</taxon>
        <taxon>Philodinidae</taxon>
        <taxon>Rotaria</taxon>
    </lineage>
</organism>
<dbReference type="EMBL" id="CAJNYU010000404">
    <property type="protein sequence ID" value="CAF3357442.1"/>
    <property type="molecule type" value="Genomic_DNA"/>
</dbReference>
<dbReference type="Proteomes" id="UP000663848">
    <property type="component" value="Unassembled WGS sequence"/>
</dbReference>
<evidence type="ECO:0000313" key="1">
    <source>
        <dbReference type="EMBL" id="CAF3357442.1"/>
    </source>
</evidence>
<evidence type="ECO:0000313" key="2">
    <source>
        <dbReference type="EMBL" id="CAF3736965.1"/>
    </source>
</evidence>
<accession>A0A820T380</accession>
<dbReference type="AlphaFoldDB" id="A0A820T380"/>
<proteinExistence type="predicted"/>
<name>A0A820T380_9BILA</name>
<dbReference type="Proteomes" id="UP000663869">
    <property type="component" value="Unassembled WGS sequence"/>
</dbReference>
<evidence type="ECO:0000313" key="4">
    <source>
        <dbReference type="Proteomes" id="UP000663848"/>
    </source>
</evidence>